<evidence type="ECO:0000256" key="1">
    <source>
        <dbReference type="PROSITE-ProRule" id="PRU10141"/>
    </source>
</evidence>
<proteinExistence type="predicted"/>
<dbReference type="Pfam" id="PF00069">
    <property type="entry name" value="Pkinase"/>
    <property type="match status" value="1"/>
</dbReference>
<dbReference type="GO" id="GO:0004674">
    <property type="term" value="F:protein serine/threonine kinase activity"/>
    <property type="evidence" value="ECO:0007669"/>
    <property type="project" value="TreeGrafter"/>
</dbReference>
<keyword evidence="1" id="KW-0067">ATP-binding</keyword>
<evidence type="ECO:0000313" key="4">
    <source>
        <dbReference type="Proteomes" id="UP000198781"/>
    </source>
</evidence>
<feature type="domain" description="Protein kinase" evidence="2">
    <location>
        <begin position="73"/>
        <end position="363"/>
    </location>
</feature>
<dbReference type="SUPFAM" id="SSF56112">
    <property type="entry name" value="Protein kinase-like (PK-like)"/>
    <property type="match status" value="1"/>
</dbReference>
<dbReference type="NCBIfam" id="NF041408">
    <property type="entry name" value="XopAU"/>
    <property type="match status" value="1"/>
</dbReference>
<dbReference type="PROSITE" id="PS50011">
    <property type="entry name" value="PROTEIN_KINASE_DOM"/>
    <property type="match status" value="1"/>
</dbReference>
<keyword evidence="3" id="KW-0808">Transferase</keyword>
<dbReference type="PANTHER" id="PTHR24361">
    <property type="entry name" value="MITOGEN-ACTIVATED KINASE KINASE KINASE"/>
    <property type="match status" value="1"/>
</dbReference>
<organism evidence="3 4">
    <name type="scientific">Paracidovorax valerianellae</name>
    <dbReference type="NCBI Taxonomy" id="187868"/>
    <lineage>
        <taxon>Bacteria</taxon>
        <taxon>Pseudomonadati</taxon>
        <taxon>Pseudomonadota</taxon>
        <taxon>Betaproteobacteria</taxon>
        <taxon>Burkholderiales</taxon>
        <taxon>Comamonadaceae</taxon>
        <taxon>Paracidovorax</taxon>
    </lineage>
</organism>
<keyword evidence="1" id="KW-0547">Nucleotide-binding</keyword>
<feature type="binding site" evidence="1">
    <location>
        <position position="110"/>
    </location>
    <ligand>
        <name>ATP</name>
        <dbReference type="ChEBI" id="CHEBI:30616"/>
    </ligand>
</feature>
<name>A0A1G6I0A4_9BURK</name>
<protein>
    <submittedName>
        <fullName evidence="3">Protein kinase domain-containing protein</fullName>
    </submittedName>
</protein>
<keyword evidence="4" id="KW-1185">Reference proteome</keyword>
<dbReference type="PROSITE" id="PS00107">
    <property type="entry name" value="PROTEIN_KINASE_ATP"/>
    <property type="match status" value="1"/>
</dbReference>
<dbReference type="InterPro" id="IPR017441">
    <property type="entry name" value="Protein_kinase_ATP_BS"/>
</dbReference>
<dbReference type="GO" id="GO:0005524">
    <property type="term" value="F:ATP binding"/>
    <property type="evidence" value="ECO:0007669"/>
    <property type="project" value="UniProtKB-UniRule"/>
</dbReference>
<evidence type="ECO:0000259" key="2">
    <source>
        <dbReference type="PROSITE" id="PS50011"/>
    </source>
</evidence>
<sequence length="383" mass="41925">MALGNERRLHSIMRSTSPGVVISPRLVRRLSLQSNMPDLAERLAALKPGAAEISNGFTVVALDRSGEGSCDFAQGMQRLGSGVSGAAYAVRLAENFWRDGRDCGRDFVFKAMLCTDPTNPVFNKFFHTLPAGENSLSDAIEQEKAKIYKEYQVAASLGDTAQVMRVYGLVQIDALFGILLEKIEGPTVLQVIGQSRHALDQGAIQPLDYLALGRQMVADVLIGASRFADEGVVHQDISHNNVIYDERQKMFRLIDMGLGREEGEPIQVGTAGYFEMRPSASHHKRDVYSVAQLLVHFLKTPSRAMGLVGLSSASSVDTFPFMEALQKLPAGEKTHIVQLINRMIARDPDERASAAALLQDPFFGELPPRDDIHAIYERLGGAA</sequence>
<dbReference type="Gene3D" id="1.10.510.10">
    <property type="entry name" value="Transferase(Phosphotransferase) domain 1"/>
    <property type="match status" value="1"/>
</dbReference>
<gene>
    <name evidence="3" type="ORF">SAMN05192589_10135</name>
</gene>
<dbReference type="AlphaFoldDB" id="A0A1G6I0A4"/>
<dbReference type="SMART" id="SM00220">
    <property type="entry name" value="S_TKc"/>
    <property type="match status" value="1"/>
</dbReference>
<accession>A0A1G6I0A4</accession>
<keyword evidence="3" id="KW-0418">Kinase</keyword>
<dbReference type="InterPro" id="IPR011009">
    <property type="entry name" value="Kinase-like_dom_sf"/>
</dbReference>
<reference evidence="3 4" key="1">
    <citation type="submission" date="2016-10" db="EMBL/GenBank/DDBJ databases">
        <authorList>
            <person name="de Groot N.N."/>
        </authorList>
    </citation>
    <scope>NUCLEOTIDE SEQUENCE [LARGE SCALE GENOMIC DNA]</scope>
    <source>
        <strain evidence="3 4">DSM 16619</strain>
    </source>
</reference>
<evidence type="ECO:0000313" key="3">
    <source>
        <dbReference type="EMBL" id="SDB99870.1"/>
    </source>
</evidence>
<dbReference type="EMBL" id="FMZC01000001">
    <property type="protein sequence ID" value="SDB99870.1"/>
    <property type="molecule type" value="Genomic_DNA"/>
</dbReference>
<dbReference type="GO" id="GO:0005737">
    <property type="term" value="C:cytoplasm"/>
    <property type="evidence" value="ECO:0007669"/>
    <property type="project" value="TreeGrafter"/>
</dbReference>
<dbReference type="InterPro" id="IPR000719">
    <property type="entry name" value="Prot_kinase_dom"/>
</dbReference>
<dbReference type="InterPro" id="IPR053235">
    <property type="entry name" value="Ser_Thr_kinase"/>
</dbReference>
<dbReference type="PANTHER" id="PTHR24361:SF785">
    <property type="entry name" value="DUAL SPECIFICITY MITOGEN-ACTIVATED PROTEIN KINASE KINASE 1"/>
    <property type="match status" value="1"/>
</dbReference>
<dbReference type="STRING" id="187868.SAMN05192589_10135"/>
<dbReference type="Proteomes" id="UP000198781">
    <property type="component" value="Unassembled WGS sequence"/>
</dbReference>